<keyword evidence="7" id="KW-0368">Histidine biosynthesis</keyword>
<dbReference type="RefSeq" id="WP_093166947.1">
    <property type="nucleotide sequence ID" value="NZ_FNCN01000001.1"/>
</dbReference>
<evidence type="ECO:0000256" key="8">
    <source>
        <dbReference type="ARBA" id="ARBA00047481"/>
    </source>
</evidence>
<dbReference type="PANTHER" id="PTHR43643">
    <property type="entry name" value="HISTIDINOL-PHOSPHATE AMINOTRANSFERASE 2"/>
    <property type="match status" value="1"/>
</dbReference>
<dbReference type="Gene3D" id="3.90.1150.10">
    <property type="entry name" value="Aspartate Aminotransferase, domain 1"/>
    <property type="match status" value="1"/>
</dbReference>
<dbReference type="AlphaFoldDB" id="A0A1G7QJH8"/>
<dbReference type="InterPro" id="IPR015421">
    <property type="entry name" value="PyrdxlP-dep_Trfase_major"/>
</dbReference>
<dbReference type="Proteomes" id="UP000198923">
    <property type="component" value="Unassembled WGS sequence"/>
</dbReference>
<reference evidence="11 12" key="1">
    <citation type="submission" date="2016-10" db="EMBL/GenBank/DDBJ databases">
        <authorList>
            <person name="de Groot N.N."/>
        </authorList>
    </citation>
    <scope>NUCLEOTIDE SEQUENCE [LARGE SCALE GENOMIC DNA]</scope>
    <source>
        <strain evidence="11 12">CPCC 201354</strain>
    </source>
</reference>
<keyword evidence="12" id="KW-1185">Reference proteome</keyword>
<dbReference type="InterPro" id="IPR015424">
    <property type="entry name" value="PyrdxlP-dep_Trfase"/>
</dbReference>
<dbReference type="EC" id="2.6.1.-" evidence="9"/>
<dbReference type="Pfam" id="PF00155">
    <property type="entry name" value="Aminotran_1_2"/>
    <property type="match status" value="1"/>
</dbReference>
<dbReference type="PROSITE" id="PS00105">
    <property type="entry name" value="AA_TRANSFER_CLASS_1"/>
    <property type="match status" value="1"/>
</dbReference>
<evidence type="ECO:0000256" key="5">
    <source>
        <dbReference type="ARBA" id="ARBA00022679"/>
    </source>
</evidence>
<comment type="similarity">
    <text evidence="9">Belongs to the class-I pyridoxal-phosphate-dependent aminotransferase family.</text>
</comment>
<comment type="pathway">
    <text evidence="1">Amino-acid biosynthesis; L-histidine biosynthesis; L-histidine from 5-phospho-alpha-D-ribose 1-diphosphate: step 7/9.</text>
</comment>
<evidence type="ECO:0000256" key="6">
    <source>
        <dbReference type="ARBA" id="ARBA00022898"/>
    </source>
</evidence>
<keyword evidence="6" id="KW-0663">Pyridoxal phosphate</keyword>
<proteinExistence type="inferred from homology"/>
<keyword evidence="5 9" id="KW-0808">Transferase</keyword>
<evidence type="ECO:0000256" key="3">
    <source>
        <dbReference type="ARBA" id="ARBA00022576"/>
    </source>
</evidence>
<keyword evidence="4" id="KW-0028">Amino-acid biosynthesis</keyword>
<dbReference type="OrthoDB" id="4227855at2"/>
<dbReference type="GO" id="GO:0000105">
    <property type="term" value="P:L-histidine biosynthetic process"/>
    <property type="evidence" value="ECO:0007669"/>
    <property type="project" value="UniProtKB-KW"/>
</dbReference>
<dbReference type="Gene3D" id="3.40.640.10">
    <property type="entry name" value="Type I PLP-dependent aspartate aminotransferase-like (Major domain)"/>
    <property type="match status" value="1"/>
</dbReference>
<accession>A0A1G7QJH8</accession>
<dbReference type="InterPro" id="IPR015422">
    <property type="entry name" value="PyrdxlP-dep_Trfase_small"/>
</dbReference>
<dbReference type="GO" id="GO:0004400">
    <property type="term" value="F:histidinol-phosphate transaminase activity"/>
    <property type="evidence" value="ECO:0007669"/>
    <property type="project" value="UniProtKB-EC"/>
</dbReference>
<gene>
    <name evidence="11" type="ORF">SAMN05421505_10115</name>
</gene>
<keyword evidence="3 9" id="KW-0032">Aminotransferase</keyword>
<dbReference type="InterPro" id="IPR050106">
    <property type="entry name" value="HistidinolP_aminotransfase"/>
</dbReference>
<sequence length="375" mass="40080">MTAHPVLPASTPAADTPFATRREVWGLPWEPRRQRAGVLNLKSCELRHPAAEELVLAAARRLTAADLLHYPYQQALRADLADYHGADPDRILLTAGSDSAVGLIVDALASEGRGLILHEPAFESWRYYAALRGVPVSGCPGLDPDLTGVDLDALHSRMAAHPPAVVVVTNPASPAGLAVPPEQILETADHARRGGHLLVVDECYGAFTGITHVPLVASSPHLLVVRSYSKTFGLAGARIASVFASPALVSYLSRFRPDSTVSSVALALLRAVLADRDRFTEVWNDVRAIRSAFVAQVLAGHPRWRALDPGGNFVTFTTGDRRAPGLVARHLDRRGVRIRSLDGVAGLEGCLRVSLADAATMREVAALMNEPAALS</sequence>
<evidence type="ECO:0000313" key="12">
    <source>
        <dbReference type="Proteomes" id="UP000198923"/>
    </source>
</evidence>
<comment type="catalytic activity">
    <reaction evidence="8">
        <text>L-histidinol phosphate + 2-oxoglutarate = 3-(imidazol-4-yl)-2-oxopropyl phosphate + L-glutamate</text>
        <dbReference type="Rhea" id="RHEA:23744"/>
        <dbReference type="ChEBI" id="CHEBI:16810"/>
        <dbReference type="ChEBI" id="CHEBI:29985"/>
        <dbReference type="ChEBI" id="CHEBI:57766"/>
        <dbReference type="ChEBI" id="CHEBI:57980"/>
        <dbReference type="EC" id="2.6.1.9"/>
    </reaction>
</comment>
<feature type="domain" description="Aminotransferase class I/classII large" evidence="10">
    <location>
        <begin position="38"/>
        <end position="365"/>
    </location>
</feature>
<comment type="similarity">
    <text evidence="2">Belongs to the class-II pyridoxal-phosphate-dependent aminotransferase family. Histidinol-phosphate aminotransferase subfamily.</text>
</comment>
<evidence type="ECO:0000259" key="10">
    <source>
        <dbReference type="Pfam" id="PF00155"/>
    </source>
</evidence>
<dbReference type="InterPro" id="IPR004839">
    <property type="entry name" value="Aminotransferase_I/II_large"/>
</dbReference>
<dbReference type="PANTHER" id="PTHR43643:SF6">
    <property type="entry name" value="HISTIDINOL-PHOSPHATE AMINOTRANSFERASE"/>
    <property type="match status" value="1"/>
</dbReference>
<evidence type="ECO:0000313" key="11">
    <source>
        <dbReference type="EMBL" id="SDF98707.1"/>
    </source>
</evidence>
<dbReference type="CDD" id="cd00609">
    <property type="entry name" value="AAT_like"/>
    <property type="match status" value="1"/>
</dbReference>
<evidence type="ECO:0000256" key="9">
    <source>
        <dbReference type="RuleBase" id="RU000481"/>
    </source>
</evidence>
<name>A0A1G7QJH8_9ACTN</name>
<dbReference type="STRING" id="504805.SAMN05421505_10115"/>
<evidence type="ECO:0000256" key="2">
    <source>
        <dbReference type="ARBA" id="ARBA00007970"/>
    </source>
</evidence>
<comment type="cofactor">
    <cofactor evidence="9">
        <name>pyridoxal 5'-phosphate</name>
        <dbReference type="ChEBI" id="CHEBI:597326"/>
    </cofactor>
</comment>
<dbReference type="InterPro" id="IPR004838">
    <property type="entry name" value="NHTrfase_class1_PyrdxlP-BS"/>
</dbReference>
<dbReference type="SUPFAM" id="SSF53383">
    <property type="entry name" value="PLP-dependent transferases"/>
    <property type="match status" value="1"/>
</dbReference>
<evidence type="ECO:0000256" key="7">
    <source>
        <dbReference type="ARBA" id="ARBA00023102"/>
    </source>
</evidence>
<dbReference type="EMBL" id="FNCN01000001">
    <property type="protein sequence ID" value="SDF98707.1"/>
    <property type="molecule type" value="Genomic_DNA"/>
</dbReference>
<evidence type="ECO:0000256" key="1">
    <source>
        <dbReference type="ARBA" id="ARBA00005011"/>
    </source>
</evidence>
<dbReference type="GO" id="GO:0030170">
    <property type="term" value="F:pyridoxal phosphate binding"/>
    <property type="evidence" value="ECO:0007669"/>
    <property type="project" value="InterPro"/>
</dbReference>
<organism evidence="11 12">
    <name type="scientific">Sinosporangium album</name>
    <dbReference type="NCBI Taxonomy" id="504805"/>
    <lineage>
        <taxon>Bacteria</taxon>
        <taxon>Bacillati</taxon>
        <taxon>Actinomycetota</taxon>
        <taxon>Actinomycetes</taxon>
        <taxon>Streptosporangiales</taxon>
        <taxon>Streptosporangiaceae</taxon>
        <taxon>Sinosporangium</taxon>
    </lineage>
</organism>
<protein>
    <recommendedName>
        <fullName evidence="9">Aminotransferase</fullName>
        <ecNumber evidence="9">2.6.1.-</ecNumber>
    </recommendedName>
</protein>
<evidence type="ECO:0000256" key="4">
    <source>
        <dbReference type="ARBA" id="ARBA00022605"/>
    </source>
</evidence>